<gene>
    <name evidence="3" type="ORF">KIW84_072485</name>
</gene>
<feature type="compositionally biased region" description="Basic residues" evidence="1">
    <location>
        <begin position="146"/>
        <end position="156"/>
    </location>
</feature>
<evidence type="ECO:0000313" key="4">
    <source>
        <dbReference type="Proteomes" id="UP001058974"/>
    </source>
</evidence>
<accession>A0A9D4VNL3</accession>
<feature type="region of interest" description="Disordered" evidence="1">
    <location>
        <begin position="95"/>
        <end position="165"/>
    </location>
</feature>
<evidence type="ECO:0008006" key="5">
    <source>
        <dbReference type="Google" id="ProtNLM"/>
    </source>
</evidence>
<feature type="chain" id="PRO_5039357214" description="Secreted protein" evidence="2">
    <location>
        <begin position="19"/>
        <end position="165"/>
    </location>
</feature>
<sequence length="165" mass="18672">MFLVWRIAISVAVNHGLCCESPQGPVASHDQPRSISMEFHCLGMSQNRVLILHMSSITAMRILRFFLTAEARNSGWSIPATSQLPVQNRSNIKWSYKSINDKPKPTATVKNHDRKHNSKQNKKLNKQKQDSTCSDGETLNDESIKSKVKKKKRNKSSQKGSLRLV</sequence>
<dbReference type="Gramene" id="Psat07G0248500-T1">
    <property type="protein sequence ID" value="KAI5385900.1"/>
    <property type="gene ID" value="KIW84_072485"/>
</dbReference>
<organism evidence="3 4">
    <name type="scientific">Pisum sativum</name>
    <name type="common">Garden pea</name>
    <name type="synonym">Lathyrus oleraceus</name>
    <dbReference type="NCBI Taxonomy" id="3888"/>
    <lineage>
        <taxon>Eukaryota</taxon>
        <taxon>Viridiplantae</taxon>
        <taxon>Streptophyta</taxon>
        <taxon>Embryophyta</taxon>
        <taxon>Tracheophyta</taxon>
        <taxon>Spermatophyta</taxon>
        <taxon>Magnoliopsida</taxon>
        <taxon>eudicotyledons</taxon>
        <taxon>Gunneridae</taxon>
        <taxon>Pentapetalae</taxon>
        <taxon>rosids</taxon>
        <taxon>fabids</taxon>
        <taxon>Fabales</taxon>
        <taxon>Fabaceae</taxon>
        <taxon>Papilionoideae</taxon>
        <taxon>50 kb inversion clade</taxon>
        <taxon>NPAAA clade</taxon>
        <taxon>Hologalegina</taxon>
        <taxon>IRL clade</taxon>
        <taxon>Fabeae</taxon>
        <taxon>Lathyrus</taxon>
    </lineage>
</organism>
<evidence type="ECO:0000256" key="1">
    <source>
        <dbReference type="SAM" id="MobiDB-lite"/>
    </source>
</evidence>
<feature type="signal peptide" evidence="2">
    <location>
        <begin position="1"/>
        <end position="18"/>
    </location>
</feature>
<keyword evidence="4" id="KW-1185">Reference proteome</keyword>
<dbReference type="AlphaFoldDB" id="A0A9D4VNL3"/>
<name>A0A9D4VNL3_PEA</name>
<feature type="compositionally biased region" description="Basic residues" evidence="1">
    <location>
        <begin position="112"/>
        <end position="126"/>
    </location>
</feature>
<evidence type="ECO:0000313" key="3">
    <source>
        <dbReference type="EMBL" id="KAI5385900.1"/>
    </source>
</evidence>
<keyword evidence="2" id="KW-0732">Signal</keyword>
<comment type="caution">
    <text evidence="3">The sequence shown here is derived from an EMBL/GenBank/DDBJ whole genome shotgun (WGS) entry which is preliminary data.</text>
</comment>
<reference evidence="3 4" key="1">
    <citation type="journal article" date="2022" name="Nat. Genet.">
        <title>Improved pea reference genome and pan-genome highlight genomic features and evolutionary characteristics.</title>
        <authorList>
            <person name="Yang T."/>
            <person name="Liu R."/>
            <person name="Luo Y."/>
            <person name="Hu S."/>
            <person name="Wang D."/>
            <person name="Wang C."/>
            <person name="Pandey M.K."/>
            <person name="Ge S."/>
            <person name="Xu Q."/>
            <person name="Li N."/>
            <person name="Li G."/>
            <person name="Huang Y."/>
            <person name="Saxena R.K."/>
            <person name="Ji Y."/>
            <person name="Li M."/>
            <person name="Yan X."/>
            <person name="He Y."/>
            <person name="Liu Y."/>
            <person name="Wang X."/>
            <person name="Xiang C."/>
            <person name="Varshney R.K."/>
            <person name="Ding H."/>
            <person name="Gao S."/>
            <person name="Zong X."/>
        </authorList>
    </citation>
    <scope>NUCLEOTIDE SEQUENCE [LARGE SCALE GENOMIC DNA]</scope>
    <source>
        <strain evidence="3 4">cv. Zhongwan 6</strain>
    </source>
</reference>
<dbReference type="EMBL" id="JAMSHJ010000007">
    <property type="protein sequence ID" value="KAI5385900.1"/>
    <property type="molecule type" value="Genomic_DNA"/>
</dbReference>
<dbReference type="Proteomes" id="UP001058974">
    <property type="component" value="Chromosome 7"/>
</dbReference>
<evidence type="ECO:0000256" key="2">
    <source>
        <dbReference type="SAM" id="SignalP"/>
    </source>
</evidence>
<proteinExistence type="predicted"/>
<protein>
    <recommendedName>
        <fullName evidence="5">Secreted protein</fullName>
    </recommendedName>
</protein>